<feature type="compositionally biased region" description="Acidic residues" evidence="1">
    <location>
        <begin position="507"/>
        <end position="516"/>
    </location>
</feature>
<dbReference type="GO" id="GO:0019005">
    <property type="term" value="C:SCF ubiquitin ligase complex"/>
    <property type="evidence" value="ECO:0007669"/>
    <property type="project" value="TreeGrafter"/>
</dbReference>
<feature type="compositionally biased region" description="Low complexity" evidence="1">
    <location>
        <begin position="517"/>
        <end position="535"/>
    </location>
</feature>
<dbReference type="OrthoDB" id="9856535at2759"/>
<feature type="non-terminal residue" evidence="3">
    <location>
        <position position="931"/>
    </location>
</feature>
<organism evidence="3 4">
    <name type="scientific">Brenthis ino</name>
    <name type="common">lesser marbled fritillary</name>
    <dbReference type="NCBI Taxonomy" id="405034"/>
    <lineage>
        <taxon>Eukaryota</taxon>
        <taxon>Metazoa</taxon>
        <taxon>Ecdysozoa</taxon>
        <taxon>Arthropoda</taxon>
        <taxon>Hexapoda</taxon>
        <taxon>Insecta</taxon>
        <taxon>Pterygota</taxon>
        <taxon>Neoptera</taxon>
        <taxon>Endopterygota</taxon>
        <taxon>Lepidoptera</taxon>
        <taxon>Glossata</taxon>
        <taxon>Ditrysia</taxon>
        <taxon>Papilionoidea</taxon>
        <taxon>Nymphalidae</taxon>
        <taxon>Heliconiinae</taxon>
        <taxon>Argynnini</taxon>
        <taxon>Brenthis</taxon>
    </lineage>
</organism>
<accession>A0A8J9V2T9</accession>
<protein>
    <recommendedName>
        <fullName evidence="2">F-box domain-containing protein</fullName>
    </recommendedName>
</protein>
<feature type="region of interest" description="Disordered" evidence="1">
    <location>
        <begin position="474"/>
        <end position="566"/>
    </location>
</feature>
<dbReference type="InterPro" id="IPR036047">
    <property type="entry name" value="F-box-like_dom_sf"/>
</dbReference>
<evidence type="ECO:0000259" key="2">
    <source>
        <dbReference type="PROSITE" id="PS50181"/>
    </source>
</evidence>
<feature type="region of interest" description="Disordered" evidence="1">
    <location>
        <begin position="717"/>
        <end position="776"/>
    </location>
</feature>
<feature type="domain" description="F-box" evidence="2">
    <location>
        <begin position="31"/>
        <end position="77"/>
    </location>
</feature>
<feature type="compositionally biased region" description="Low complexity" evidence="1">
    <location>
        <begin position="631"/>
        <end position="656"/>
    </location>
</feature>
<dbReference type="SUPFAM" id="SSF81383">
    <property type="entry name" value="F-box domain"/>
    <property type="match status" value="1"/>
</dbReference>
<feature type="region of interest" description="Disordered" evidence="1">
    <location>
        <begin position="630"/>
        <end position="660"/>
    </location>
</feature>
<name>A0A8J9V2T9_9NEOP</name>
<dbReference type="SUPFAM" id="SSF52047">
    <property type="entry name" value="RNI-like"/>
    <property type="match status" value="2"/>
</dbReference>
<dbReference type="EMBL" id="OV170229">
    <property type="protein sequence ID" value="CAH0731151.1"/>
    <property type="molecule type" value="Genomic_DNA"/>
</dbReference>
<sequence>MSSENAVCDLIGELDDSGCVQDDSIQNGCPQTNLMDMPDDVLFYILQCCTARDLKALGYCCRRLCRLVQDKALWRYVDARQDKCSRARLKWLIDNVLQEDTQVLLLSGYARDGEGCLGFMNVLREEGEREKGSPQAGASWDHVEHFALQLTPTRTVAERKMFSPHDYWFRRCSGLPTWGDNEVGRSGPQDCIGPQFSLSQDLLKDLRTMCPRLHTLALEFCNIDCRNTNLSHFPKTLKKLSLRGSKCYNMVMDKSFLFRINSHLPGLESLDVSSCEWMDPATLLPLSKLPALRWLAARRCPKMTEFVAYASLTARYGFRTLTSLDLRGSPVGDSEISALGWLPSLEKLWLSASKVPKNTPQPHAHFIDDPGVTHIQLHDWEIQEPHLFPEKPENPYYYYDDDAMDVNEKEREALKRKPEDEDENEKENGDVKQSKKRRKSHDVDNHKRHDDLSCQKSRFFLLNLHNVTEVKKDGDDIQGDVNVNVSTSKSDDNDDENDDKDVANESSNDETEEIENNNENNDGSQHSSNSNSNKNEINDKQEPNDEQNVEINDGRSQNSIDDSENENIPVILENEDASDNLKEGIGENANFPNFKIGESSKCVDGDGESDNSSQGETGQCSYSILKSIRDSSNNENGESSGANKNEENGPSSNSSNARPREGYDVIKLDGVLNFGQIRCGDHDEVIVFASAKRPTAQPQNGDQPNGGHVRFRRGEKPVVINDNQEDGDNQNEKRNLKRPHDVNQGASTSREPETSTPQPKTQRENENQENEQPIDYRIEPRHHVLYVNVGPQMNTYRFPREFSAPDMPVTLGFNAQRRHVESSSLVTDFAIRRFGRADGEDVNIIHIGPNGPVVVGQDTGSRPDRSNLRFLSVNGYRNITDRSLVHLATAAPNLTYIDFSETNITETGAENFRSLRPDCKLIHSKFPENKE</sequence>
<feature type="compositionally biased region" description="Basic and acidic residues" evidence="1">
    <location>
        <begin position="730"/>
        <end position="741"/>
    </location>
</feature>
<dbReference type="PANTHER" id="PTHR13318">
    <property type="entry name" value="PARTNER OF PAIRED, ISOFORM B-RELATED"/>
    <property type="match status" value="1"/>
</dbReference>
<gene>
    <name evidence="3" type="ORF">BINO364_LOCUS16057</name>
</gene>
<dbReference type="InterPro" id="IPR032675">
    <property type="entry name" value="LRR_dom_sf"/>
</dbReference>
<dbReference type="Proteomes" id="UP000838878">
    <property type="component" value="Chromosome 9"/>
</dbReference>
<feature type="region of interest" description="Disordered" evidence="1">
    <location>
        <begin position="691"/>
        <end position="710"/>
    </location>
</feature>
<dbReference type="AlphaFoldDB" id="A0A8J9V2T9"/>
<proteinExistence type="predicted"/>
<dbReference type="PROSITE" id="PS50181">
    <property type="entry name" value="FBOX"/>
    <property type="match status" value="1"/>
</dbReference>
<evidence type="ECO:0000256" key="1">
    <source>
        <dbReference type="SAM" id="MobiDB-lite"/>
    </source>
</evidence>
<dbReference type="Gene3D" id="3.80.10.10">
    <property type="entry name" value="Ribonuclease Inhibitor"/>
    <property type="match status" value="3"/>
</dbReference>
<keyword evidence="4" id="KW-1185">Reference proteome</keyword>
<feature type="compositionally biased region" description="Basic and acidic residues" evidence="1">
    <location>
        <begin position="441"/>
        <end position="450"/>
    </location>
</feature>
<feature type="region of interest" description="Disordered" evidence="1">
    <location>
        <begin position="410"/>
        <end position="450"/>
    </location>
</feature>
<dbReference type="InterPro" id="IPR001810">
    <property type="entry name" value="F-box_dom"/>
</dbReference>
<feature type="compositionally biased region" description="Polar residues" evidence="1">
    <location>
        <begin position="744"/>
        <end position="760"/>
    </location>
</feature>
<evidence type="ECO:0000313" key="4">
    <source>
        <dbReference type="Proteomes" id="UP000838878"/>
    </source>
</evidence>
<evidence type="ECO:0000313" key="3">
    <source>
        <dbReference type="EMBL" id="CAH0731151.1"/>
    </source>
</evidence>
<feature type="compositionally biased region" description="Basic and acidic residues" evidence="1">
    <location>
        <begin position="410"/>
        <end position="419"/>
    </location>
</feature>
<dbReference type="Pfam" id="PF12937">
    <property type="entry name" value="F-box-like"/>
    <property type="match status" value="1"/>
</dbReference>
<dbReference type="GO" id="GO:0031146">
    <property type="term" value="P:SCF-dependent proteasomal ubiquitin-dependent protein catabolic process"/>
    <property type="evidence" value="ECO:0007669"/>
    <property type="project" value="TreeGrafter"/>
</dbReference>
<dbReference type="SMART" id="SM00256">
    <property type="entry name" value="FBOX"/>
    <property type="match status" value="1"/>
</dbReference>
<reference evidence="3" key="1">
    <citation type="submission" date="2021-12" db="EMBL/GenBank/DDBJ databases">
        <authorList>
            <person name="Martin H S."/>
        </authorList>
    </citation>
    <scope>NUCLEOTIDE SEQUENCE</scope>
</reference>